<protein>
    <submittedName>
        <fullName evidence="2">Uncharacterized protein</fullName>
    </submittedName>
</protein>
<reference evidence="2 3" key="1">
    <citation type="journal article" date="2018" name="Front. Microbiol.">
        <title>Genome-Wide Analysis of Corynespora cassiicola Leaf Fall Disease Putative Effectors.</title>
        <authorList>
            <person name="Lopez D."/>
            <person name="Ribeiro S."/>
            <person name="Label P."/>
            <person name="Fumanal B."/>
            <person name="Venisse J.S."/>
            <person name="Kohler A."/>
            <person name="de Oliveira R.R."/>
            <person name="Labutti K."/>
            <person name="Lipzen A."/>
            <person name="Lail K."/>
            <person name="Bauer D."/>
            <person name="Ohm R.A."/>
            <person name="Barry K.W."/>
            <person name="Spatafora J."/>
            <person name="Grigoriev I.V."/>
            <person name="Martin F.M."/>
            <person name="Pujade-Renaud V."/>
        </authorList>
    </citation>
    <scope>NUCLEOTIDE SEQUENCE [LARGE SCALE GENOMIC DNA]</scope>
    <source>
        <strain evidence="2 3">Philippines</strain>
    </source>
</reference>
<organism evidence="2 3">
    <name type="scientific">Corynespora cassiicola Philippines</name>
    <dbReference type="NCBI Taxonomy" id="1448308"/>
    <lineage>
        <taxon>Eukaryota</taxon>
        <taxon>Fungi</taxon>
        <taxon>Dikarya</taxon>
        <taxon>Ascomycota</taxon>
        <taxon>Pezizomycotina</taxon>
        <taxon>Dothideomycetes</taxon>
        <taxon>Pleosporomycetidae</taxon>
        <taxon>Pleosporales</taxon>
        <taxon>Corynesporascaceae</taxon>
        <taxon>Corynespora</taxon>
    </lineage>
</organism>
<proteinExistence type="predicted"/>
<keyword evidence="3" id="KW-1185">Reference proteome</keyword>
<evidence type="ECO:0000313" key="2">
    <source>
        <dbReference type="EMBL" id="PSN70172.1"/>
    </source>
</evidence>
<dbReference type="Proteomes" id="UP000240883">
    <property type="component" value="Unassembled WGS sequence"/>
</dbReference>
<feature type="region of interest" description="Disordered" evidence="1">
    <location>
        <begin position="72"/>
        <end position="95"/>
    </location>
</feature>
<evidence type="ECO:0000313" key="3">
    <source>
        <dbReference type="Proteomes" id="UP000240883"/>
    </source>
</evidence>
<dbReference type="EMBL" id="KZ678132">
    <property type="protein sequence ID" value="PSN70172.1"/>
    <property type="molecule type" value="Genomic_DNA"/>
</dbReference>
<dbReference type="AlphaFoldDB" id="A0A2T2NXM5"/>
<sequence length="186" mass="20005">MKMLSRQGAEVESWPGGVKRCGCPARLAAQASAEQAGEWRPTQAPKDLTCMLGVLPLALEGREKEGAVVEFPRPASGPPQHAPGATPGTPRNSRFRPYNRCISNRAVRLASSHTLAAPSALLGLHYFASLGPSASWGLRLRLQSWASQSAVAPASKLSPRGLSLRRCRAGRLSVHQLTIGYRSFHF</sequence>
<name>A0A2T2NXM5_CORCC</name>
<evidence type="ECO:0000256" key="1">
    <source>
        <dbReference type="SAM" id="MobiDB-lite"/>
    </source>
</evidence>
<accession>A0A2T2NXM5</accession>
<gene>
    <name evidence="2" type="ORF">BS50DRAFT_307112</name>
</gene>